<evidence type="ECO:0000259" key="3">
    <source>
        <dbReference type="Pfam" id="PF05368"/>
    </source>
</evidence>
<dbReference type="InterPro" id="IPR008030">
    <property type="entry name" value="NmrA-like"/>
</dbReference>
<dbReference type="InterPro" id="IPR051609">
    <property type="entry name" value="NmrA/Isoflavone_reductase-like"/>
</dbReference>
<name>A0A6A6W3Q1_9PEZI</name>
<keyword evidence="1" id="KW-0521">NADP</keyword>
<dbReference type="Pfam" id="PF05368">
    <property type="entry name" value="NmrA"/>
    <property type="match status" value="1"/>
</dbReference>
<dbReference type="AlphaFoldDB" id="A0A6A6W3Q1"/>
<evidence type="ECO:0000313" key="5">
    <source>
        <dbReference type="Proteomes" id="UP000799437"/>
    </source>
</evidence>
<accession>A0A6A6W3Q1</accession>
<dbReference type="RefSeq" id="XP_033599047.1">
    <property type="nucleotide sequence ID" value="XM_033749896.1"/>
</dbReference>
<evidence type="ECO:0000256" key="2">
    <source>
        <dbReference type="ARBA" id="ARBA00023002"/>
    </source>
</evidence>
<evidence type="ECO:0000256" key="1">
    <source>
        <dbReference type="ARBA" id="ARBA00022857"/>
    </source>
</evidence>
<dbReference type="PANTHER" id="PTHR47706">
    <property type="entry name" value="NMRA-LIKE FAMILY PROTEIN"/>
    <property type="match status" value="1"/>
</dbReference>
<dbReference type="PANTHER" id="PTHR47706:SF1">
    <property type="entry name" value="CIPA-LIKE, PUTATIVE (AFU_ORTHOLOGUE AFUA_1G12460)-RELATED"/>
    <property type="match status" value="1"/>
</dbReference>
<sequence length="299" mass="32462">MPSIHNVALAGASGPIGTATLSALTSANFTVTVLTRLTSNTRLPSSVDVVAVDYTSLTSLTSALRDMDALVCTVGYAGMASQRLLIDAAIAAGVKRIVPSEYGSDPADAKARTLPVFQDKVAVEKYVKEKTSGTMTTYTLLCNNQFFDWDLENNFGINIKERKMEIFDGGEHVYTATPLSFVASGIVGVLMNSLETKNSVVRLHGTSMTQNKLLSLVQKFTGTDGWDLKHVRSDEREKEGYEKLQENPGEFYGWAVPMLQAATFGEGFGNDFSMKHDNKLVGLEDLGEDTVAAIVRERV</sequence>
<dbReference type="InterPro" id="IPR036291">
    <property type="entry name" value="NAD(P)-bd_dom_sf"/>
</dbReference>
<reference evidence="4" key="1">
    <citation type="journal article" date="2020" name="Stud. Mycol.">
        <title>101 Dothideomycetes genomes: a test case for predicting lifestyles and emergence of pathogens.</title>
        <authorList>
            <person name="Haridas S."/>
            <person name="Albert R."/>
            <person name="Binder M."/>
            <person name="Bloem J."/>
            <person name="Labutti K."/>
            <person name="Salamov A."/>
            <person name="Andreopoulos B."/>
            <person name="Baker S."/>
            <person name="Barry K."/>
            <person name="Bills G."/>
            <person name="Bluhm B."/>
            <person name="Cannon C."/>
            <person name="Castanera R."/>
            <person name="Culley D."/>
            <person name="Daum C."/>
            <person name="Ezra D."/>
            <person name="Gonzalez J."/>
            <person name="Henrissat B."/>
            <person name="Kuo A."/>
            <person name="Liang C."/>
            <person name="Lipzen A."/>
            <person name="Lutzoni F."/>
            <person name="Magnuson J."/>
            <person name="Mondo S."/>
            <person name="Nolan M."/>
            <person name="Ohm R."/>
            <person name="Pangilinan J."/>
            <person name="Park H.-J."/>
            <person name="Ramirez L."/>
            <person name="Alfaro M."/>
            <person name="Sun H."/>
            <person name="Tritt A."/>
            <person name="Yoshinaga Y."/>
            <person name="Zwiers L.-H."/>
            <person name="Turgeon B."/>
            <person name="Goodwin S."/>
            <person name="Spatafora J."/>
            <person name="Crous P."/>
            <person name="Grigoriev I."/>
        </authorList>
    </citation>
    <scope>NUCLEOTIDE SEQUENCE</scope>
    <source>
        <strain evidence="4">CBS 121739</strain>
    </source>
</reference>
<proteinExistence type="predicted"/>
<keyword evidence="2" id="KW-0560">Oxidoreductase</keyword>
<dbReference type="GeneID" id="54490950"/>
<dbReference type="CDD" id="cd05259">
    <property type="entry name" value="PCBER_SDR_a"/>
    <property type="match status" value="1"/>
</dbReference>
<dbReference type="EMBL" id="ML996575">
    <property type="protein sequence ID" value="KAF2756596.1"/>
    <property type="molecule type" value="Genomic_DNA"/>
</dbReference>
<dbReference type="Proteomes" id="UP000799437">
    <property type="component" value="Unassembled WGS sequence"/>
</dbReference>
<gene>
    <name evidence="4" type="ORF">EJ05DRAFT_69836</name>
</gene>
<evidence type="ECO:0000313" key="4">
    <source>
        <dbReference type="EMBL" id="KAF2756596.1"/>
    </source>
</evidence>
<dbReference type="GO" id="GO:0016491">
    <property type="term" value="F:oxidoreductase activity"/>
    <property type="evidence" value="ECO:0007669"/>
    <property type="project" value="UniProtKB-KW"/>
</dbReference>
<dbReference type="OrthoDB" id="9974981at2759"/>
<dbReference type="Gene3D" id="3.40.50.720">
    <property type="entry name" value="NAD(P)-binding Rossmann-like Domain"/>
    <property type="match status" value="1"/>
</dbReference>
<protein>
    <submittedName>
        <fullName evidence="4">NAD(P)-binding protein</fullName>
    </submittedName>
</protein>
<keyword evidence="5" id="KW-1185">Reference proteome</keyword>
<dbReference type="InterPro" id="IPR045312">
    <property type="entry name" value="PCBER-like"/>
</dbReference>
<feature type="domain" description="NmrA-like" evidence="3">
    <location>
        <begin position="6"/>
        <end position="133"/>
    </location>
</feature>
<organism evidence="4 5">
    <name type="scientific">Pseudovirgaria hyperparasitica</name>
    <dbReference type="NCBI Taxonomy" id="470096"/>
    <lineage>
        <taxon>Eukaryota</taxon>
        <taxon>Fungi</taxon>
        <taxon>Dikarya</taxon>
        <taxon>Ascomycota</taxon>
        <taxon>Pezizomycotina</taxon>
        <taxon>Dothideomycetes</taxon>
        <taxon>Dothideomycetes incertae sedis</taxon>
        <taxon>Acrospermales</taxon>
        <taxon>Acrospermaceae</taxon>
        <taxon>Pseudovirgaria</taxon>
    </lineage>
</organism>
<dbReference type="SUPFAM" id="SSF51735">
    <property type="entry name" value="NAD(P)-binding Rossmann-fold domains"/>
    <property type="match status" value="1"/>
</dbReference>